<keyword evidence="3" id="KW-1185">Reference proteome</keyword>
<dbReference type="Proteomes" id="UP000077202">
    <property type="component" value="Unassembled WGS sequence"/>
</dbReference>
<dbReference type="AlphaFoldDB" id="A0A176VP63"/>
<keyword evidence="1" id="KW-0472">Membrane</keyword>
<name>A0A176VP63_MARPO</name>
<evidence type="ECO:0000313" key="3">
    <source>
        <dbReference type="Proteomes" id="UP000077202"/>
    </source>
</evidence>
<feature type="transmembrane region" description="Helical" evidence="1">
    <location>
        <begin position="25"/>
        <end position="46"/>
    </location>
</feature>
<feature type="transmembrane region" description="Helical" evidence="1">
    <location>
        <begin position="58"/>
        <end position="79"/>
    </location>
</feature>
<accession>A0A176VP63</accession>
<dbReference type="EMBL" id="LVLJ01003272">
    <property type="protein sequence ID" value="OAE22092.1"/>
    <property type="molecule type" value="Genomic_DNA"/>
</dbReference>
<reference evidence="2" key="1">
    <citation type="submission" date="2016-03" db="EMBL/GenBank/DDBJ databases">
        <title>Mechanisms controlling the formation of the plant cell surface in tip-growing cells are functionally conserved among land plants.</title>
        <authorList>
            <person name="Honkanen S."/>
            <person name="Jones V.A."/>
            <person name="Morieri G."/>
            <person name="Champion C."/>
            <person name="Hetherington A.J."/>
            <person name="Kelly S."/>
            <person name="Saint-Marcoux D."/>
            <person name="Proust H."/>
            <person name="Prescott H."/>
            <person name="Dolan L."/>
        </authorList>
    </citation>
    <scope>NUCLEOTIDE SEQUENCE [LARGE SCALE GENOMIC DNA]</scope>
    <source>
        <tissue evidence="2">Whole gametophyte</tissue>
    </source>
</reference>
<evidence type="ECO:0000313" key="2">
    <source>
        <dbReference type="EMBL" id="OAE22092.1"/>
    </source>
</evidence>
<protein>
    <submittedName>
        <fullName evidence="2">Uncharacterized protein</fullName>
    </submittedName>
</protein>
<organism evidence="2 3">
    <name type="scientific">Marchantia polymorpha subsp. ruderalis</name>
    <dbReference type="NCBI Taxonomy" id="1480154"/>
    <lineage>
        <taxon>Eukaryota</taxon>
        <taxon>Viridiplantae</taxon>
        <taxon>Streptophyta</taxon>
        <taxon>Embryophyta</taxon>
        <taxon>Marchantiophyta</taxon>
        <taxon>Marchantiopsida</taxon>
        <taxon>Marchantiidae</taxon>
        <taxon>Marchantiales</taxon>
        <taxon>Marchantiaceae</taxon>
        <taxon>Marchantia</taxon>
    </lineage>
</organism>
<proteinExistence type="predicted"/>
<comment type="caution">
    <text evidence="2">The sequence shown here is derived from an EMBL/GenBank/DDBJ whole genome shotgun (WGS) entry which is preliminary data.</text>
</comment>
<keyword evidence="1" id="KW-1133">Transmembrane helix</keyword>
<feature type="transmembrane region" description="Helical" evidence="1">
    <location>
        <begin position="91"/>
        <end position="112"/>
    </location>
</feature>
<evidence type="ECO:0000256" key="1">
    <source>
        <dbReference type="SAM" id="Phobius"/>
    </source>
</evidence>
<sequence>MGPARNLRARTTVFYGGGYHGRGNWQLYLVIAFGLCGTAGLVSILRKMQRRNMENKRTLVQWTGFFAVATLCLCVPAIVVLCGSPSNTVGIIAIVSIGFLLLPLVVWIVMALRRARRLHEKNFGVVKPKPNDDAHAAHAGTKIDDTQLLGDANALRSPLAVLQLQQPRVCTNVSSADEDRQSMRAFW</sequence>
<keyword evidence="1" id="KW-0812">Transmembrane</keyword>
<gene>
    <name evidence="2" type="ORF">AXG93_1175s1010</name>
</gene>